<dbReference type="InterPro" id="IPR019448">
    <property type="entry name" value="NT-C2"/>
</dbReference>
<dbReference type="InterPro" id="IPR050540">
    <property type="entry name" value="F-actin_Monoox_Mical"/>
</dbReference>
<feature type="domain" description="C2 NT-type" evidence="16">
    <location>
        <begin position="8"/>
        <end position="158"/>
    </location>
</feature>
<feature type="compositionally biased region" description="Acidic residues" evidence="13">
    <location>
        <begin position="332"/>
        <end position="344"/>
    </location>
</feature>
<evidence type="ECO:0000313" key="18">
    <source>
        <dbReference type="EMBL" id="KAK1793700.1"/>
    </source>
</evidence>
<feature type="region of interest" description="Disordered" evidence="13">
    <location>
        <begin position="1077"/>
        <end position="1116"/>
    </location>
</feature>
<dbReference type="SMART" id="SM00389">
    <property type="entry name" value="HOX"/>
    <property type="match status" value="1"/>
</dbReference>
<gene>
    <name evidence="18" type="ORF">P4O66_011460</name>
</gene>
<evidence type="ECO:0000256" key="5">
    <source>
        <dbReference type="ARBA" id="ARBA00022753"/>
    </source>
</evidence>
<feature type="region of interest" description="Disordered" evidence="13">
    <location>
        <begin position="279"/>
        <end position="456"/>
    </location>
</feature>
<keyword evidence="19" id="KW-1185">Reference proteome</keyword>
<name>A0AAD8Z9E4_9TELE</name>
<dbReference type="Pfam" id="PF00046">
    <property type="entry name" value="Homeodomain"/>
    <property type="match status" value="1"/>
</dbReference>
<feature type="region of interest" description="Disordered" evidence="13">
    <location>
        <begin position="1890"/>
        <end position="1913"/>
    </location>
</feature>
<dbReference type="InterPro" id="IPR001356">
    <property type="entry name" value="HD"/>
</dbReference>
<evidence type="ECO:0000313" key="19">
    <source>
        <dbReference type="Proteomes" id="UP001239994"/>
    </source>
</evidence>
<evidence type="ECO:0000256" key="10">
    <source>
        <dbReference type="PROSITE-ProRule" id="PRU00108"/>
    </source>
</evidence>
<dbReference type="FunFam" id="1.10.10.60:FF:000142">
    <property type="entry name" value="homeobox protein OTX2 isoform X2"/>
    <property type="match status" value="1"/>
</dbReference>
<feature type="compositionally biased region" description="Polar residues" evidence="13">
    <location>
        <begin position="726"/>
        <end position="740"/>
    </location>
</feature>
<feature type="compositionally biased region" description="Basic and acidic residues" evidence="13">
    <location>
        <begin position="1302"/>
        <end position="1332"/>
    </location>
</feature>
<dbReference type="GO" id="GO:0005768">
    <property type="term" value="C:endosome"/>
    <property type="evidence" value="ECO:0007669"/>
    <property type="project" value="UniProtKB-SubCell"/>
</dbReference>
<feature type="region of interest" description="Disordered" evidence="13">
    <location>
        <begin position="1224"/>
        <end position="1266"/>
    </location>
</feature>
<feature type="compositionally biased region" description="Basic and acidic residues" evidence="13">
    <location>
        <begin position="1226"/>
        <end position="1244"/>
    </location>
</feature>
<feature type="region of interest" description="Disordered" evidence="13">
    <location>
        <begin position="543"/>
        <end position="564"/>
    </location>
</feature>
<dbReference type="InterPro" id="IPR036872">
    <property type="entry name" value="CH_dom_sf"/>
</dbReference>
<feature type="compositionally biased region" description="Low complexity" evidence="13">
    <location>
        <begin position="1152"/>
        <end position="1173"/>
    </location>
</feature>
<evidence type="ECO:0000256" key="6">
    <source>
        <dbReference type="ARBA" id="ARBA00023054"/>
    </source>
</evidence>
<dbReference type="PROSITE" id="PS50071">
    <property type="entry name" value="HOMEOBOX_2"/>
    <property type="match status" value="1"/>
</dbReference>
<feature type="compositionally biased region" description="Acidic residues" evidence="13">
    <location>
        <begin position="1104"/>
        <end position="1116"/>
    </location>
</feature>
<dbReference type="InterPro" id="IPR003026">
    <property type="entry name" value="Otx1_TF"/>
</dbReference>
<evidence type="ECO:0000256" key="7">
    <source>
        <dbReference type="ARBA" id="ARBA00023125"/>
    </source>
</evidence>
<feature type="DNA-binding region" description="Homeobox" evidence="10">
    <location>
        <begin position="1756"/>
        <end position="1815"/>
    </location>
</feature>
<keyword evidence="5" id="KW-0967">Endosome</keyword>
<keyword evidence="8 10" id="KW-0371">Homeobox</keyword>
<feature type="compositionally biased region" description="Basic residues" evidence="13">
    <location>
        <begin position="1979"/>
        <end position="1997"/>
    </location>
</feature>
<organism evidence="18 19">
    <name type="scientific">Electrophorus voltai</name>
    <dbReference type="NCBI Taxonomy" id="2609070"/>
    <lineage>
        <taxon>Eukaryota</taxon>
        <taxon>Metazoa</taxon>
        <taxon>Chordata</taxon>
        <taxon>Craniata</taxon>
        <taxon>Vertebrata</taxon>
        <taxon>Euteleostomi</taxon>
        <taxon>Actinopterygii</taxon>
        <taxon>Neopterygii</taxon>
        <taxon>Teleostei</taxon>
        <taxon>Ostariophysi</taxon>
        <taxon>Gymnotiformes</taxon>
        <taxon>Gymnotoidei</taxon>
        <taxon>Gymnotidae</taxon>
        <taxon>Electrophorus</taxon>
    </lineage>
</organism>
<sequence length="2045" mass="224272">MASVWKRLQRVGKHASKFQFVASYQELMVECTKKWQPDKLVVVWTRRSRRKSSKSHSWQPGIKNPYRGVVIWPVPENIEITVTLFKDPHAEEFEDKEWTFVIENESPSGRRKALATSSINMKQYASPMPTQTDVKLKFKPLSKKVVSATLQFSLSCIFLREGKATDEDMQSLASLMSMKQADIGNLDDFEEETEEDEENRVNQEEKAAKITGEEEDDDRSAFPTCTCMLSFTRAKIVRQLNALSSVDGDPDDCADHTLTTACTSAEFIHKLNLLEEADPGHITSSSNPFEEPDDPVDLNPFGDPDEEEAAAQPLLQSTLKDDESSKAFNPFDEIDPDQNTDLDLPEYKNPFDEPEPEPEAQTERSPPRDSMKKTVRPVDMSKYLYADSSKTEEELDESNPFYEPKPGSPALSTSRNPKRRAPLPPATTSVTPASLIAPSTQRPAVAEKAPAGPTPAPALAVRELASSSPKPSPVPSPVLGVRPNASQCLLVWCREVTKDYRGVKITNFTTSWRNGLAFCALLHHFRPDLIDYKSLNPQDIKENNKKGFPTQALGTSRPSVPTPDTAVTGVQYPLDSLVQVCSGVQYPLDSLVQAYDGFASLGISRLLEPADMVLLAIPDKLTVMTYLYQIRAHFSGEELNVVQIEANSSRSTYKVGDFETDTDSSIDQDKFYAELNKDLHRNEILQPPVNGGHEEEAEPEGASIRGGCDFVNSVGTVLSEGGPSLPTCSPVSVSPATASESHPGPAPRTIPNSSSTQPFTPERKKLPKVDTTDVARPSIGAACRKEEGGAPDSGEQMRPLRVGEARGGASEGASAALRTGSSPPRLHRLKPSCSREADVSKTRNTVMDSPPDSLPPANHMDTAITQIQVSALSFSMHKYVTVSPVLSSSTNEEKKVQSRQEELKERARLLLEQARRDAALKARNRAPPNTSSPTHARPPHLTHVSHQYCSVRACTAERLLPWLAQPCPLPPSRRPPGLFQKNSEPDGGSRHDPLPRLLDPCSGHGTRLAPRPRRPPPSQLRHREQDEERRRQLRERARQLIAEARSGVKMAEFPLHAHPPTTAAHFKGRSQAAGDIMDGKDEEEQGGDEEPMAASPDDSVTGREDDEPVASCLMEDDFTNSASDLASLGVMNSRHVDLKLKKLADLRPQGGSSPSSSSSSSSLTASSTSLLSPGDAPDLSLQSTVEDLRAERLRRASERLRSTVVFSKESAVRKTQLKSFSQYMETRPEVRRQRSVPEELKFVGEEGGGQEAEGRRTMDDEQKAFKDTSQYVVGELTALESEQRHIDTRASCVEKRLRYLMDTAERGRERGREEREEKEGKRVERRKTEWRNRPRNSYKTDTPGPESKTDTPGPESKTDTPSPESKTDTPGPESKTDTPGPESRTDTPGSESRTDAPGPESWTDTPGPESRTDAPGSESQTDTPGPESKADTPGPESKADTPGPESKADTPGPESKADTPGPESKADTPGPESKAYTPGPESKAYTTGKNKEEEEAMMQEWFTLVNKKNALIRRQNQLSLLEREHDLERRFELLNRELRAMLAIEVCSEQLPARAFRSSACALICLGESDPVRTAGALGMRSEALAVRWGASWTCMKALGAGDGGVYGDWQKTEAQKRREQLLLDDLVILVNKRDALVRDLDAQEKEERCDWLQGEALQAAVSCPSAGPPGLVSPSSGTGLITFAFWRLTLGLHSVKLQHRGKSNYWQDLGGPVTASSMMSYLKQPPYAMNGLGLSGAAMDLLHPSVGYPATPRKQRRERTTFTRSQLDILEALFAKTRYPDIFMREEVALKINLPESRVQVWFKNRRAKCRQQQQSGGSSAKARPAKKKSSPTRESTGSESSGQFTPPAVSSAGSSSSSSSSSSTNHTGIGSTSTSISTVSSIWSPAISPGSAQPATSLPEPVPPSSASCMQRSVSGSAASSYPMSYNQAAGYSQGYPAPSGSYFGGMDCGSYLAPMHSHHHPPHQLSPMTPSSMPTHPHHHISQASGHHHHHHHQPYSGASLAFNSSDCLDYKEQTPSSWKINFNATDCLDYKDQTSWRFQVL</sequence>
<feature type="region of interest" description="Disordered" evidence="13">
    <location>
        <begin position="922"/>
        <end position="941"/>
    </location>
</feature>
<feature type="region of interest" description="Disordered" evidence="13">
    <location>
        <begin position="1302"/>
        <end position="1491"/>
    </location>
</feature>
<feature type="compositionally biased region" description="Low complexity" evidence="13">
    <location>
        <begin position="1852"/>
        <end position="1877"/>
    </location>
</feature>
<dbReference type="SMART" id="SM00033">
    <property type="entry name" value="CH"/>
    <property type="match status" value="1"/>
</dbReference>
<dbReference type="PANTHER" id="PTHR23167">
    <property type="entry name" value="CALPONIN HOMOLOGY DOMAIN-CONTAINING PROTEIN DDB_G0272472-RELATED"/>
    <property type="match status" value="1"/>
</dbReference>
<dbReference type="InterPro" id="IPR009057">
    <property type="entry name" value="Homeodomain-like_sf"/>
</dbReference>
<dbReference type="Proteomes" id="UP001239994">
    <property type="component" value="Unassembled WGS sequence"/>
</dbReference>
<dbReference type="Pfam" id="PF10358">
    <property type="entry name" value="NT-C2"/>
    <property type="match status" value="1"/>
</dbReference>
<feature type="region of interest" description="Disordered" evidence="13">
    <location>
        <begin position="1811"/>
        <end position="1877"/>
    </location>
</feature>
<dbReference type="PROSITE" id="PS00027">
    <property type="entry name" value="HOMEOBOX_1"/>
    <property type="match status" value="1"/>
</dbReference>
<dbReference type="GO" id="GO:0005634">
    <property type="term" value="C:nucleus"/>
    <property type="evidence" value="ECO:0007669"/>
    <property type="project" value="UniProtKB-SubCell"/>
</dbReference>
<feature type="domain" description="BMERB" evidence="17">
    <location>
        <begin position="1259"/>
        <end position="1657"/>
    </location>
</feature>
<feature type="compositionally biased region" description="Basic and acidic residues" evidence="13">
    <location>
        <begin position="199"/>
        <end position="212"/>
    </location>
</feature>
<comment type="caution">
    <text evidence="18">The sequence shown here is derived from an EMBL/GenBank/DDBJ whole genome shotgun (WGS) entry which is preliminary data.</text>
</comment>
<dbReference type="SUPFAM" id="SSF47576">
    <property type="entry name" value="Calponin-homology domain, CH-domain"/>
    <property type="match status" value="1"/>
</dbReference>
<keyword evidence="9 10" id="KW-0539">Nucleus</keyword>
<dbReference type="Gene3D" id="1.10.418.10">
    <property type="entry name" value="Calponin-like domain"/>
    <property type="match status" value="1"/>
</dbReference>
<evidence type="ECO:0000256" key="8">
    <source>
        <dbReference type="ARBA" id="ARBA00023155"/>
    </source>
</evidence>
<dbReference type="InterPro" id="IPR003025">
    <property type="entry name" value="Otx_TF"/>
</dbReference>
<evidence type="ECO:0000259" key="14">
    <source>
        <dbReference type="PROSITE" id="PS50021"/>
    </source>
</evidence>
<feature type="compositionally biased region" description="Basic and acidic residues" evidence="13">
    <location>
        <begin position="983"/>
        <end position="994"/>
    </location>
</feature>
<dbReference type="Gene3D" id="1.10.10.60">
    <property type="entry name" value="Homeodomain-like"/>
    <property type="match status" value="1"/>
</dbReference>
<dbReference type="GO" id="GO:0003677">
    <property type="term" value="F:DNA binding"/>
    <property type="evidence" value="ECO:0007669"/>
    <property type="project" value="UniProtKB-UniRule"/>
</dbReference>
<feature type="region of interest" description="Disordered" evidence="13">
    <location>
        <begin position="684"/>
        <end position="706"/>
    </location>
</feature>
<feature type="compositionally biased region" description="Polar residues" evidence="13">
    <location>
        <begin position="750"/>
        <end position="759"/>
    </location>
</feature>
<evidence type="ECO:0000259" key="16">
    <source>
        <dbReference type="PROSITE" id="PS51840"/>
    </source>
</evidence>
<dbReference type="EMBL" id="JAROKS010000018">
    <property type="protein sequence ID" value="KAK1793700.1"/>
    <property type="molecule type" value="Genomic_DNA"/>
</dbReference>
<evidence type="ECO:0000256" key="4">
    <source>
        <dbReference type="ARBA" id="ARBA00022553"/>
    </source>
</evidence>
<dbReference type="Pfam" id="PF03529">
    <property type="entry name" value="TF_Otx"/>
    <property type="match status" value="1"/>
</dbReference>
<feature type="compositionally biased region" description="Basic and acidic residues" evidence="13">
    <location>
        <begin position="1021"/>
        <end position="1032"/>
    </location>
</feature>
<feature type="compositionally biased region" description="Low complexity" evidence="13">
    <location>
        <begin position="1966"/>
        <end position="1978"/>
    </location>
</feature>
<reference evidence="18" key="1">
    <citation type="submission" date="2023-03" db="EMBL/GenBank/DDBJ databases">
        <title>Electrophorus voltai genome.</title>
        <authorList>
            <person name="Bian C."/>
        </authorList>
    </citation>
    <scope>NUCLEOTIDE SEQUENCE</scope>
    <source>
        <strain evidence="18">CB-2022</strain>
        <tissue evidence="18">Muscle</tissue>
    </source>
</reference>
<feature type="region of interest" description="Disordered" evidence="13">
    <location>
        <begin position="969"/>
        <end position="1032"/>
    </location>
</feature>
<dbReference type="CDD" id="cd00086">
    <property type="entry name" value="homeodomain"/>
    <property type="match status" value="1"/>
</dbReference>
<dbReference type="InterPro" id="IPR017970">
    <property type="entry name" value="Homeobox_CS"/>
</dbReference>
<feature type="domain" description="Homeobox" evidence="15">
    <location>
        <begin position="1754"/>
        <end position="1814"/>
    </location>
</feature>
<feature type="coiled-coil region" evidence="12">
    <location>
        <begin position="886"/>
        <end position="917"/>
    </location>
</feature>
<feature type="compositionally biased region" description="Low complexity" evidence="13">
    <location>
        <begin position="1813"/>
        <end position="1824"/>
    </location>
</feature>
<dbReference type="Pfam" id="PF12130">
    <property type="entry name" value="bMERB_dom"/>
    <property type="match status" value="2"/>
</dbReference>
<evidence type="ECO:0008006" key="20">
    <source>
        <dbReference type="Google" id="ProtNLM"/>
    </source>
</evidence>
<evidence type="ECO:0000256" key="9">
    <source>
        <dbReference type="ARBA" id="ARBA00023242"/>
    </source>
</evidence>
<comment type="subcellular location">
    <subcellularLocation>
        <location evidence="2">Endosome</location>
    </subcellularLocation>
    <subcellularLocation>
        <location evidence="1 10 11">Nucleus</location>
    </subcellularLocation>
</comment>
<keyword evidence="7 10" id="KW-0238">DNA-binding</keyword>
<dbReference type="PROSITE" id="PS51848">
    <property type="entry name" value="BMERB"/>
    <property type="match status" value="1"/>
</dbReference>
<feature type="region of interest" description="Disordered" evidence="13">
    <location>
        <begin position="1142"/>
        <end position="1181"/>
    </location>
</feature>
<feature type="compositionally biased region" description="Basic and acidic residues" evidence="13">
    <location>
        <begin position="361"/>
        <end position="372"/>
    </location>
</feature>
<dbReference type="GO" id="GO:0000981">
    <property type="term" value="F:DNA-binding transcription factor activity, RNA polymerase II-specific"/>
    <property type="evidence" value="ECO:0007669"/>
    <property type="project" value="InterPro"/>
</dbReference>
<keyword evidence="6 12" id="KW-0175">Coiled coil</keyword>
<dbReference type="PANTHER" id="PTHR23167:SF43">
    <property type="entry name" value="EH DOMAIN-BINDING PROTEIN 1"/>
    <property type="match status" value="1"/>
</dbReference>
<dbReference type="InterPro" id="IPR013851">
    <property type="entry name" value="Otx_TF_C"/>
</dbReference>
<accession>A0AAD8Z9E4</accession>
<feature type="region of interest" description="Disordered" evidence="13">
    <location>
        <begin position="722"/>
        <end position="858"/>
    </location>
</feature>
<feature type="compositionally biased region" description="Polar residues" evidence="13">
    <location>
        <begin position="426"/>
        <end position="442"/>
    </location>
</feature>
<protein>
    <recommendedName>
        <fullName evidence="20">EH domain-binding protein 1-like</fullName>
    </recommendedName>
</protein>
<evidence type="ECO:0000256" key="2">
    <source>
        <dbReference type="ARBA" id="ARBA00004177"/>
    </source>
</evidence>
<dbReference type="PRINTS" id="PR01255">
    <property type="entry name" value="OTXHOMEOBOX"/>
</dbReference>
<dbReference type="PROSITE" id="PS51840">
    <property type="entry name" value="C2_NT"/>
    <property type="match status" value="1"/>
</dbReference>
<feature type="compositionally biased region" description="Basic and acidic residues" evidence="13">
    <location>
        <begin position="761"/>
        <end position="773"/>
    </location>
</feature>
<dbReference type="SMART" id="SM01203">
    <property type="entry name" value="DUF3585"/>
    <property type="match status" value="1"/>
</dbReference>
<feature type="compositionally biased region" description="Basic and acidic residues" evidence="13">
    <location>
        <begin position="1252"/>
        <end position="1266"/>
    </location>
</feature>
<dbReference type="InterPro" id="IPR001715">
    <property type="entry name" value="CH_dom"/>
</dbReference>
<evidence type="ECO:0000256" key="12">
    <source>
        <dbReference type="SAM" id="Coils"/>
    </source>
</evidence>
<evidence type="ECO:0000256" key="3">
    <source>
        <dbReference type="ARBA" id="ARBA00022473"/>
    </source>
</evidence>
<evidence type="ECO:0000256" key="1">
    <source>
        <dbReference type="ARBA" id="ARBA00004123"/>
    </source>
</evidence>
<dbReference type="PRINTS" id="PR01256">
    <property type="entry name" value="OTX1HOMEOBOX"/>
</dbReference>
<dbReference type="SUPFAM" id="SSF46689">
    <property type="entry name" value="Homeodomain-like"/>
    <property type="match status" value="1"/>
</dbReference>
<feature type="compositionally biased region" description="Polar residues" evidence="13">
    <location>
        <begin position="1834"/>
        <end position="1846"/>
    </location>
</feature>
<dbReference type="PROSITE" id="PS50021">
    <property type="entry name" value="CH"/>
    <property type="match status" value="1"/>
</dbReference>
<keyword evidence="3" id="KW-0217">Developmental protein</keyword>
<dbReference type="InterPro" id="IPR022735">
    <property type="entry name" value="bMERB_dom"/>
</dbReference>
<proteinExistence type="predicted"/>
<evidence type="ECO:0000259" key="17">
    <source>
        <dbReference type="PROSITE" id="PS51848"/>
    </source>
</evidence>
<dbReference type="GO" id="GO:0035295">
    <property type="term" value="P:tube development"/>
    <property type="evidence" value="ECO:0007669"/>
    <property type="project" value="UniProtKB-ARBA"/>
</dbReference>
<dbReference type="GO" id="GO:0003406">
    <property type="term" value="P:retinal pigment epithelium development"/>
    <property type="evidence" value="ECO:0007669"/>
    <property type="project" value="UniProtKB-ARBA"/>
</dbReference>
<evidence type="ECO:0000259" key="15">
    <source>
        <dbReference type="PROSITE" id="PS50071"/>
    </source>
</evidence>
<dbReference type="Pfam" id="PF00307">
    <property type="entry name" value="CH"/>
    <property type="match status" value="1"/>
</dbReference>
<feature type="region of interest" description="Disordered" evidence="13">
    <location>
        <begin position="1958"/>
        <end position="1999"/>
    </location>
</feature>
<feature type="domain" description="Calponin-homology (CH)" evidence="14">
    <location>
        <begin position="483"/>
        <end position="635"/>
    </location>
</feature>
<keyword evidence="4" id="KW-0597">Phosphoprotein</keyword>
<feature type="compositionally biased region" description="Acidic residues" evidence="13">
    <location>
        <begin position="1080"/>
        <end position="1091"/>
    </location>
</feature>
<dbReference type="FunFam" id="1.10.418.10:FF:000023">
    <property type="entry name" value="EH domain-binding protein 1 isoform X1"/>
    <property type="match status" value="1"/>
</dbReference>
<feature type="region of interest" description="Disordered" evidence="13">
    <location>
        <begin position="190"/>
        <end position="221"/>
    </location>
</feature>
<evidence type="ECO:0000256" key="11">
    <source>
        <dbReference type="RuleBase" id="RU000682"/>
    </source>
</evidence>
<evidence type="ECO:0000256" key="13">
    <source>
        <dbReference type="SAM" id="MobiDB-lite"/>
    </source>
</evidence>